<name>A0ABR8AFS2_9CYAN</name>
<dbReference type="RefSeq" id="WP_190545246.1">
    <property type="nucleotide sequence ID" value="NZ_CAWPNO010000068.1"/>
</dbReference>
<evidence type="ECO:0000259" key="8">
    <source>
        <dbReference type="Pfam" id="PF26002"/>
    </source>
</evidence>
<comment type="subcellular location">
    <subcellularLocation>
        <location evidence="1">Membrane</location>
        <topology evidence="1">Single-pass membrane protein</topology>
    </subcellularLocation>
</comment>
<proteinExistence type="inferred from homology"/>
<evidence type="ECO:0000313" key="9">
    <source>
        <dbReference type="EMBL" id="MBD2198040.1"/>
    </source>
</evidence>
<evidence type="ECO:0000256" key="5">
    <source>
        <dbReference type="ARBA" id="ARBA00023136"/>
    </source>
</evidence>
<dbReference type="EMBL" id="JACJQH010000035">
    <property type="protein sequence ID" value="MBD2198040.1"/>
    <property type="molecule type" value="Genomic_DNA"/>
</dbReference>
<dbReference type="InterPro" id="IPR050739">
    <property type="entry name" value="MFP"/>
</dbReference>
<evidence type="ECO:0000313" key="10">
    <source>
        <dbReference type="Proteomes" id="UP000658514"/>
    </source>
</evidence>
<dbReference type="Pfam" id="PF26002">
    <property type="entry name" value="Beta-barrel_AprE"/>
    <property type="match status" value="1"/>
</dbReference>
<evidence type="ECO:0000256" key="2">
    <source>
        <dbReference type="ARBA" id="ARBA00009477"/>
    </source>
</evidence>
<keyword evidence="10" id="KW-1185">Reference proteome</keyword>
<feature type="domain" description="AprE-like beta-barrel" evidence="8">
    <location>
        <begin position="333"/>
        <end position="426"/>
    </location>
</feature>
<dbReference type="Gene3D" id="2.40.50.100">
    <property type="match status" value="1"/>
</dbReference>
<evidence type="ECO:0000256" key="3">
    <source>
        <dbReference type="ARBA" id="ARBA00022692"/>
    </source>
</evidence>
<evidence type="ECO:0000256" key="6">
    <source>
        <dbReference type="SAM" id="Coils"/>
    </source>
</evidence>
<dbReference type="PANTHER" id="PTHR30386:SF26">
    <property type="entry name" value="TRANSPORT PROTEIN COMB"/>
    <property type="match status" value="1"/>
</dbReference>
<dbReference type="PANTHER" id="PTHR30386">
    <property type="entry name" value="MEMBRANE FUSION SUBUNIT OF EMRAB-TOLC MULTIDRUG EFFLUX PUMP"/>
    <property type="match status" value="1"/>
</dbReference>
<gene>
    <name evidence="9" type="ORF">H6G24_21420</name>
</gene>
<feature type="transmembrane region" description="Helical" evidence="7">
    <location>
        <begin position="36"/>
        <end position="57"/>
    </location>
</feature>
<keyword evidence="3 7" id="KW-0812">Transmembrane</keyword>
<sequence>MVNPSSPEFQKKPQSANQEFVIPLNSDEFMPPISRWATLGGVFLLGGIVIAVGIAAVTPFPVVVRSPAVVRPNGEVKIIQAAAEGTINKLDVAENQKVKRGQVIALIDDSRLQTRKRQLESSIQQSYQQIRQLEAQRVNLNSQIAAEQNLMNRTTASAQSEVVRIEREYKDKKAIAQREVEEAQANVAATQAEFTAFERAGKEGAIAMVQVESKRQNYIAAKARLERAKTSLNPTAATIAIAQQQIAQAEARGKSILATLQKDREALTQQKVQLQTQIDKDSKELKQTSDDLQDTVIRAQVDGTILKLGLRNPGQVVRPGDTIAQIAPENTSLVIKARVSPQDIGTVRIEQRVNMRVSAYTYTDYGTLAGKVTAIAADAITEQNPNPATTTAPYFEVTIQPEKTYLIKSDRQYTILPGMEIQADIISQEETILTFILRKARLLVGV</sequence>
<comment type="caution">
    <text evidence="9">The sequence shown here is derived from an EMBL/GenBank/DDBJ whole genome shotgun (WGS) entry which is preliminary data.</text>
</comment>
<accession>A0ABR8AFS2</accession>
<feature type="coiled-coil region" evidence="6">
    <location>
        <begin position="257"/>
        <end position="291"/>
    </location>
</feature>
<reference evidence="9 10" key="1">
    <citation type="journal article" date="2020" name="ISME J.">
        <title>Comparative genomics reveals insights into cyanobacterial evolution and habitat adaptation.</title>
        <authorList>
            <person name="Chen M.Y."/>
            <person name="Teng W.K."/>
            <person name="Zhao L."/>
            <person name="Hu C.X."/>
            <person name="Zhou Y.K."/>
            <person name="Han B.P."/>
            <person name="Song L.R."/>
            <person name="Shu W.S."/>
        </authorList>
    </citation>
    <scope>NUCLEOTIDE SEQUENCE [LARGE SCALE GENOMIC DNA]</scope>
    <source>
        <strain evidence="9 10">FACHB-288</strain>
    </source>
</reference>
<dbReference type="Gene3D" id="2.40.30.170">
    <property type="match status" value="1"/>
</dbReference>
<comment type="similarity">
    <text evidence="2">Belongs to the membrane fusion protein (MFP) (TC 8.A.1) family.</text>
</comment>
<evidence type="ECO:0000256" key="4">
    <source>
        <dbReference type="ARBA" id="ARBA00022989"/>
    </source>
</evidence>
<organism evidence="9 10">
    <name type="scientific">Calothrix parietina FACHB-288</name>
    <dbReference type="NCBI Taxonomy" id="2692896"/>
    <lineage>
        <taxon>Bacteria</taxon>
        <taxon>Bacillati</taxon>
        <taxon>Cyanobacteriota</taxon>
        <taxon>Cyanophyceae</taxon>
        <taxon>Nostocales</taxon>
        <taxon>Calotrichaceae</taxon>
        <taxon>Calothrix</taxon>
    </lineage>
</organism>
<evidence type="ECO:0000256" key="1">
    <source>
        <dbReference type="ARBA" id="ARBA00004167"/>
    </source>
</evidence>
<keyword evidence="4 7" id="KW-1133">Transmembrane helix</keyword>
<feature type="coiled-coil region" evidence="6">
    <location>
        <begin position="116"/>
        <end position="228"/>
    </location>
</feature>
<keyword evidence="6" id="KW-0175">Coiled coil</keyword>
<evidence type="ECO:0000256" key="7">
    <source>
        <dbReference type="SAM" id="Phobius"/>
    </source>
</evidence>
<dbReference type="PRINTS" id="PR01490">
    <property type="entry name" value="RTXTOXIND"/>
</dbReference>
<protein>
    <submittedName>
        <fullName evidence="9">HlyD family efflux transporter periplasmic adaptor subunit</fullName>
    </submittedName>
</protein>
<dbReference type="Proteomes" id="UP000658514">
    <property type="component" value="Unassembled WGS sequence"/>
</dbReference>
<keyword evidence="5 7" id="KW-0472">Membrane</keyword>
<dbReference type="InterPro" id="IPR058982">
    <property type="entry name" value="Beta-barrel_AprE"/>
</dbReference>